<sequence length="399" mass="42495">MNKALVVILAAVMLDAIGIGLIFPILPALLRDVGHTSDISILLGVMLALYSACQFLFSPILGVLSDRFGRRPVLLVSLAGAAIDYLIMAFAPHLWMLVIGRAIAGVTSANMAVATAYITDITTEDERAQRFGLFHAMFGVGFIIGPVIGGILGDWWLHAPFLAAAILNGVNFALALFVLPESRPGKADARFTWETLNPFKPLAWAFNFKALVPLMAIFLILNFVGTVYGTAWAQFSEDQFAFSGLTIGLSLGAFGVFHALAQAFLTGPAVARLGERWALIVGMAFETGAMLTLAFAGHGWLLFAMAPLFALGGIGMPALQSLTTQQVDSDRQGQLQGVLASIVSIASVFGPLLFSAIYASVRHDWPGMIWIVAIGIYCLALPLMIGIRSSPAAAKNPAE</sequence>
<dbReference type="InterPro" id="IPR001958">
    <property type="entry name" value="Tet-R_TetA/multi-R_MdtG-like"/>
</dbReference>
<dbReference type="STRING" id="46914.JP75_03090"/>
<comment type="function">
    <text evidence="1">Resistance to tetracycline by an active tetracycline efflux. This is an energy-dependent process that decreases the accumulation of the antibiotic in whole cells. This protein functions as a metal-tetracycline/H(+) antiporter.</text>
</comment>
<dbReference type="NCBIfam" id="NF012174">
    <property type="entry name" value="tet_MFS_A_B_C_D"/>
    <property type="match status" value="1"/>
</dbReference>
<dbReference type="AlphaFoldDB" id="A0A087M6P6"/>
<feature type="transmembrane region" description="Helical" evidence="8">
    <location>
        <begin position="7"/>
        <end position="27"/>
    </location>
</feature>
<evidence type="ECO:0000256" key="7">
    <source>
        <dbReference type="ARBA" id="ARBA00023136"/>
    </source>
</evidence>
<organism evidence="10 11">
    <name type="scientific">Devosia riboflavina</name>
    <dbReference type="NCBI Taxonomy" id="46914"/>
    <lineage>
        <taxon>Bacteria</taxon>
        <taxon>Pseudomonadati</taxon>
        <taxon>Pseudomonadota</taxon>
        <taxon>Alphaproteobacteria</taxon>
        <taxon>Hyphomicrobiales</taxon>
        <taxon>Devosiaceae</taxon>
        <taxon>Devosia</taxon>
    </lineage>
</organism>
<gene>
    <name evidence="10" type="ORF">JP75_03090</name>
</gene>
<dbReference type="GO" id="GO:0016020">
    <property type="term" value="C:membrane"/>
    <property type="evidence" value="ECO:0007669"/>
    <property type="project" value="UniProtKB-SubCell"/>
</dbReference>
<evidence type="ECO:0000256" key="1">
    <source>
        <dbReference type="ARBA" id="ARBA00003279"/>
    </source>
</evidence>
<evidence type="ECO:0000313" key="11">
    <source>
        <dbReference type="Proteomes" id="UP000028981"/>
    </source>
</evidence>
<dbReference type="Gene3D" id="1.20.1250.20">
    <property type="entry name" value="MFS general substrate transporter like domains"/>
    <property type="match status" value="1"/>
</dbReference>
<dbReference type="GO" id="GO:0022857">
    <property type="term" value="F:transmembrane transporter activity"/>
    <property type="evidence" value="ECO:0007669"/>
    <property type="project" value="InterPro"/>
</dbReference>
<dbReference type="CDD" id="cd17388">
    <property type="entry name" value="MFS_TetA"/>
    <property type="match status" value="1"/>
</dbReference>
<evidence type="ECO:0000256" key="3">
    <source>
        <dbReference type="ARBA" id="ARBA00007520"/>
    </source>
</evidence>
<keyword evidence="11" id="KW-1185">Reference proteome</keyword>
<feature type="transmembrane region" description="Helical" evidence="8">
    <location>
        <begin position="367"/>
        <end position="387"/>
    </location>
</feature>
<feature type="transmembrane region" description="Helical" evidence="8">
    <location>
        <begin position="98"/>
        <end position="119"/>
    </location>
</feature>
<feature type="transmembrane region" description="Helical" evidence="8">
    <location>
        <begin position="131"/>
        <end position="153"/>
    </location>
</feature>
<feature type="transmembrane region" description="Helical" evidence="8">
    <location>
        <begin position="159"/>
        <end position="180"/>
    </location>
</feature>
<evidence type="ECO:0000256" key="2">
    <source>
        <dbReference type="ARBA" id="ARBA00004141"/>
    </source>
</evidence>
<evidence type="ECO:0000259" key="9">
    <source>
        <dbReference type="PROSITE" id="PS50850"/>
    </source>
</evidence>
<dbReference type="InterPro" id="IPR036259">
    <property type="entry name" value="MFS_trans_sf"/>
</dbReference>
<dbReference type="PROSITE" id="PS50850">
    <property type="entry name" value="MFS"/>
    <property type="match status" value="1"/>
</dbReference>
<evidence type="ECO:0000256" key="4">
    <source>
        <dbReference type="ARBA" id="ARBA00022448"/>
    </source>
</evidence>
<comment type="similarity">
    <text evidence="3">Belongs to the major facilitator superfamily. TCR/Tet family.</text>
</comment>
<dbReference type="EMBL" id="JQGC01000002">
    <property type="protein sequence ID" value="KFL32549.1"/>
    <property type="molecule type" value="Genomic_DNA"/>
</dbReference>
<reference evidence="10 11" key="1">
    <citation type="submission" date="2014-08" db="EMBL/GenBank/DDBJ databases">
        <authorList>
            <person name="Hassan Y.I."/>
            <person name="Lepp D."/>
            <person name="Zhou T."/>
        </authorList>
    </citation>
    <scope>NUCLEOTIDE SEQUENCE [LARGE SCALE GENOMIC DNA]</scope>
    <source>
        <strain evidence="10 11">IFO13584</strain>
    </source>
</reference>
<dbReference type="InterPro" id="IPR011701">
    <property type="entry name" value="MFS"/>
</dbReference>
<feature type="transmembrane region" description="Helical" evidence="8">
    <location>
        <begin position="201"/>
        <end position="228"/>
    </location>
</feature>
<keyword evidence="7 8" id="KW-0472">Membrane</keyword>
<feature type="transmembrane region" description="Helical" evidence="8">
    <location>
        <begin position="277"/>
        <end position="295"/>
    </location>
</feature>
<dbReference type="Proteomes" id="UP000028981">
    <property type="component" value="Unassembled WGS sequence"/>
</dbReference>
<evidence type="ECO:0000256" key="6">
    <source>
        <dbReference type="ARBA" id="ARBA00022989"/>
    </source>
</evidence>
<evidence type="ECO:0000256" key="8">
    <source>
        <dbReference type="SAM" id="Phobius"/>
    </source>
</evidence>
<accession>A0A087M6P6</accession>
<keyword evidence="4" id="KW-0813">Transport</keyword>
<dbReference type="Pfam" id="PF07690">
    <property type="entry name" value="MFS_1"/>
    <property type="match status" value="1"/>
</dbReference>
<comment type="caution">
    <text evidence="10">The sequence shown here is derived from an EMBL/GenBank/DDBJ whole genome shotgun (WGS) entry which is preliminary data.</text>
</comment>
<evidence type="ECO:0000256" key="5">
    <source>
        <dbReference type="ARBA" id="ARBA00022692"/>
    </source>
</evidence>
<proteinExistence type="inferred from homology"/>
<protein>
    <submittedName>
        <fullName evidence="10">MFS transporter</fullName>
    </submittedName>
</protein>
<dbReference type="InterPro" id="IPR020846">
    <property type="entry name" value="MFS_dom"/>
</dbReference>
<dbReference type="PANTHER" id="PTHR23504:SF15">
    <property type="entry name" value="MAJOR FACILITATOR SUPERFAMILY (MFS) PROFILE DOMAIN-CONTAINING PROTEIN"/>
    <property type="match status" value="1"/>
</dbReference>
<dbReference type="PANTHER" id="PTHR23504">
    <property type="entry name" value="MAJOR FACILITATOR SUPERFAMILY DOMAIN-CONTAINING PROTEIN 10"/>
    <property type="match status" value="1"/>
</dbReference>
<dbReference type="OrthoDB" id="9764259at2"/>
<feature type="transmembrane region" description="Helical" evidence="8">
    <location>
        <begin position="73"/>
        <end position="92"/>
    </location>
</feature>
<dbReference type="RefSeq" id="WP_035079009.1">
    <property type="nucleotide sequence ID" value="NZ_JQGC01000002.1"/>
</dbReference>
<dbReference type="SUPFAM" id="SSF103473">
    <property type="entry name" value="MFS general substrate transporter"/>
    <property type="match status" value="1"/>
</dbReference>
<dbReference type="PROSITE" id="PS00216">
    <property type="entry name" value="SUGAR_TRANSPORT_1"/>
    <property type="match status" value="1"/>
</dbReference>
<feature type="transmembrane region" description="Helical" evidence="8">
    <location>
        <begin position="240"/>
        <end position="265"/>
    </location>
</feature>
<dbReference type="PRINTS" id="PR01035">
    <property type="entry name" value="TCRTETA"/>
</dbReference>
<keyword evidence="6 8" id="KW-1133">Transmembrane helix</keyword>
<feature type="domain" description="Major facilitator superfamily (MFS) profile" evidence="9">
    <location>
        <begin position="4"/>
        <end position="390"/>
    </location>
</feature>
<keyword evidence="5 8" id="KW-0812">Transmembrane</keyword>
<name>A0A087M6P6_9HYPH</name>
<dbReference type="InterPro" id="IPR005829">
    <property type="entry name" value="Sugar_transporter_CS"/>
</dbReference>
<feature type="transmembrane region" description="Helical" evidence="8">
    <location>
        <begin position="339"/>
        <end position="361"/>
    </location>
</feature>
<feature type="transmembrane region" description="Helical" evidence="8">
    <location>
        <begin position="39"/>
        <end position="61"/>
    </location>
</feature>
<evidence type="ECO:0000313" key="10">
    <source>
        <dbReference type="EMBL" id="KFL32549.1"/>
    </source>
</evidence>
<comment type="subcellular location">
    <subcellularLocation>
        <location evidence="2">Membrane</location>
        <topology evidence="2">Multi-pass membrane protein</topology>
    </subcellularLocation>
</comment>
<feature type="transmembrane region" description="Helical" evidence="8">
    <location>
        <begin position="301"/>
        <end position="319"/>
    </location>
</feature>